<dbReference type="Proteomes" id="UP000190423">
    <property type="component" value="Unassembled WGS sequence"/>
</dbReference>
<dbReference type="InterPro" id="IPR036086">
    <property type="entry name" value="ParB/Sulfiredoxin_sf"/>
</dbReference>
<sequence>MSQETENDFSKARNKALINELQHILTPEEASMISFKQIRQIIKPQNETYVGMQTIPISKIVGSEGRYKDFDNQFFPKNSFMKERWEHVDEAVIKDIILPPIRVYELGGLYFVRDGNHRVSVAKSKGVEFIDAEIVSLQTEIKLSPVRTLGEMLRQIIVYEKKNFYFETSFGDITDYWNLDFSSPGQYDIIYQHILTHKYFINQGIKKEITMEAAITSWFNTVYMPVIAVIEKYKIMKYIKKRTAGDLYIWLIHCYDELKKKFGDGIPLDIVANDIKQEYKWSLFKKIKNLKNKLLFRRKKK</sequence>
<proteinExistence type="predicted"/>
<dbReference type="EMBL" id="FUWG01000011">
    <property type="protein sequence ID" value="SJZ53012.1"/>
    <property type="molecule type" value="Genomic_DNA"/>
</dbReference>
<gene>
    <name evidence="1" type="ORF">SAMN02745149_01563</name>
</gene>
<accession>A0A1T4LDZ3</accession>
<dbReference type="Gene3D" id="3.90.1530.10">
    <property type="entry name" value="Conserved hypothetical protein from pyrococcus furiosus pfu- 392566-001, ParB domain"/>
    <property type="match status" value="1"/>
</dbReference>
<dbReference type="STRING" id="261392.SAMN02745149_01563"/>
<keyword evidence="2" id="KW-1185">Reference proteome</keyword>
<reference evidence="1 2" key="1">
    <citation type="submission" date="2017-02" db="EMBL/GenBank/DDBJ databases">
        <authorList>
            <person name="Peterson S.W."/>
        </authorList>
    </citation>
    <scope>NUCLEOTIDE SEQUENCE [LARGE SCALE GENOMIC DNA]</scope>
    <source>
        <strain evidence="1 2">ATCC BAA-908</strain>
    </source>
</reference>
<evidence type="ECO:0000313" key="2">
    <source>
        <dbReference type="Proteomes" id="UP000190423"/>
    </source>
</evidence>
<dbReference type="AlphaFoldDB" id="A0A1T4LDZ3"/>
<evidence type="ECO:0008006" key="3">
    <source>
        <dbReference type="Google" id="ProtNLM"/>
    </source>
</evidence>
<evidence type="ECO:0000313" key="1">
    <source>
        <dbReference type="EMBL" id="SJZ53012.1"/>
    </source>
</evidence>
<dbReference type="SUPFAM" id="SSF110849">
    <property type="entry name" value="ParB/Sulfiredoxin"/>
    <property type="match status" value="1"/>
</dbReference>
<dbReference type="OrthoDB" id="1100724at2"/>
<organism evidence="1 2">
    <name type="scientific">Treponema porcinum</name>
    <dbReference type="NCBI Taxonomy" id="261392"/>
    <lineage>
        <taxon>Bacteria</taxon>
        <taxon>Pseudomonadati</taxon>
        <taxon>Spirochaetota</taxon>
        <taxon>Spirochaetia</taxon>
        <taxon>Spirochaetales</taxon>
        <taxon>Treponemataceae</taxon>
        <taxon>Treponema</taxon>
    </lineage>
</organism>
<name>A0A1T4LDZ3_TREPO</name>
<dbReference type="GeneID" id="78316851"/>
<dbReference type="RefSeq" id="WP_078933470.1">
    <property type="nucleotide sequence ID" value="NZ_FUWG01000011.1"/>
</dbReference>
<protein>
    <recommendedName>
        <fullName evidence="3">Transcriptional regulator</fullName>
    </recommendedName>
</protein>